<keyword evidence="6" id="KW-0175">Coiled coil</keyword>
<dbReference type="InParanoid" id="A0A0V0QP36"/>
<dbReference type="SMART" id="SM00220">
    <property type="entry name" value="S_TKc"/>
    <property type="match status" value="1"/>
</dbReference>
<gene>
    <name evidence="9" type="ORF">PPERSA_12137</name>
</gene>
<name>A0A0V0QP36_PSEPJ</name>
<organism evidence="9 10">
    <name type="scientific">Pseudocohnilembus persalinus</name>
    <name type="common">Ciliate</name>
    <dbReference type="NCBI Taxonomy" id="266149"/>
    <lineage>
        <taxon>Eukaryota</taxon>
        <taxon>Sar</taxon>
        <taxon>Alveolata</taxon>
        <taxon>Ciliophora</taxon>
        <taxon>Intramacronucleata</taxon>
        <taxon>Oligohymenophorea</taxon>
        <taxon>Scuticociliatia</taxon>
        <taxon>Philasterida</taxon>
        <taxon>Pseudocohnilembidae</taxon>
        <taxon>Pseudocohnilembus</taxon>
    </lineage>
</organism>
<dbReference type="OrthoDB" id="5979581at2759"/>
<evidence type="ECO:0000256" key="1">
    <source>
        <dbReference type="ARBA" id="ARBA00022527"/>
    </source>
</evidence>
<keyword evidence="1" id="KW-0723">Serine/threonine-protein kinase</keyword>
<keyword evidence="3" id="KW-0547">Nucleotide-binding</keyword>
<dbReference type="GO" id="GO:0005524">
    <property type="term" value="F:ATP binding"/>
    <property type="evidence" value="ECO:0007669"/>
    <property type="project" value="UniProtKB-KW"/>
</dbReference>
<reference evidence="9 10" key="1">
    <citation type="journal article" date="2015" name="Sci. Rep.">
        <title>Genome of the facultative scuticociliatosis pathogen Pseudocohnilembus persalinus provides insight into its virulence through horizontal gene transfer.</title>
        <authorList>
            <person name="Xiong J."/>
            <person name="Wang G."/>
            <person name="Cheng J."/>
            <person name="Tian M."/>
            <person name="Pan X."/>
            <person name="Warren A."/>
            <person name="Jiang C."/>
            <person name="Yuan D."/>
            <person name="Miao W."/>
        </authorList>
    </citation>
    <scope>NUCLEOTIDE SEQUENCE [LARGE SCALE GENOMIC DNA]</scope>
    <source>
        <strain evidence="9">36N120E</strain>
    </source>
</reference>
<sequence>MIDQKNRQNGYYTQQNSNQKFLQQNNIRIENNDIDTNINKSNTSSLDNINKSDKYQNEQNENSYWGSNYQNEDNQQTIQKNPYFQQVLLNQSLDENFTKNMINDFSENKNKQIEQKLSKLKNSIAERKNQVQQLVSSHTRNSSLNQKHPKNGSFVLQNNKNHSNLQNQQQSDKNQKFLNNKAKNQLQLENLQENQQFQNSDDINPLITPVNKNLGSSNNNNVLNSQKINNQIQTNQKYNQNSNQQQQKKTQQQYVQDGQNFNHLINENQQSMENPLVTQHDNSVCNYKSYQQLQPSNLINQAYQQQQQQQWQQQKQYINQNQESQFYEDKQTNLKRQRQNNLNQFLNEVNSEAPNTYSTELLSTERIFLEQNVGQNRDYQKIKKNNFLQYQQQQQQELRSSKQSLRSNYQKIFIPVIIETGLKGQVYSSANLQQGEFIVDMYQIEKLVNEKENHKIYEGICLLNENVNDQVIIKVYNESREGLNLGLQEVVNYLHIYEQDINFHESGITRMRDFFYYRLCLTDFENAAIRDEFLDYSNAQYQFSQQNLQYASPEVILGLERDEKTDIWSLGCILYELLTTTKLFQSQDQKEIIYMAKKILDTSIKSDKFSKNINDISCQSQLHNDEEEQLYQFTEQKVNKSMQKISRNQQMQNINQCILEVKQNLQLLEESPQLYDFLLGLLQIDPEKRLSVQEALQHPWVCQNTQKQ</sequence>
<protein>
    <submittedName>
        <fullName evidence="9">Protein kinase-like domain</fullName>
    </submittedName>
</protein>
<feature type="region of interest" description="Disordered" evidence="7">
    <location>
        <begin position="33"/>
        <end position="69"/>
    </location>
</feature>
<evidence type="ECO:0000256" key="3">
    <source>
        <dbReference type="ARBA" id="ARBA00022741"/>
    </source>
</evidence>
<keyword evidence="5" id="KW-0067">ATP-binding</keyword>
<dbReference type="InterPro" id="IPR050494">
    <property type="entry name" value="Ser_Thr_dual-spec_kinase"/>
</dbReference>
<dbReference type="InterPro" id="IPR011009">
    <property type="entry name" value="Kinase-like_dom_sf"/>
</dbReference>
<feature type="compositionally biased region" description="Polar residues" evidence="7">
    <location>
        <begin position="33"/>
        <end position="49"/>
    </location>
</feature>
<feature type="region of interest" description="Disordered" evidence="7">
    <location>
        <begin position="201"/>
        <end position="223"/>
    </location>
</feature>
<proteinExistence type="predicted"/>
<evidence type="ECO:0000256" key="2">
    <source>
        <dbReference type="ARBA" id="ARBA00022679"/>
    </source>
</evidence>
<keyword evidence="10" id="KW-1185">Reference proteome</keyword>
<feature type="coiled-coil region" evidence="6">
    <location>
        <begin position="103"/>
        <end position="130"/>
    </location>
</feature>
<evidence type="ECO:0000256" key="7">
    <source>
        <dbReference type="SAM" id="MobiDB-lite"/>
    </source>
</evidence>
<evidence type="ECO:0000259" key="8">
    <source>
        <dbReference type="PROSITE" id="PS50011"/>
    </source>
</evidence>
<accession>A0A0V0QP36</accession>
<evidence type="ECO:0000256" key="4">
    <source>
        <dbReference type="ARBA" id="ARBA00022777"/>
    </source>
</evidence>
<keyword evidence="4 9" id="KW-0418">Kinase</keyword>
<feature type="compositionally biased region" description="Polar residues" evidence="7">
    <location>
        <begin position="57"/>
        <end position="69"/>
    </location>
</feature>
<dbReference type="EMBL" id="LDAU01000123">
    <property type="protein sequence ID" value="KRX03932.1"/>
    <property type="molecule type" value="Genomic_DNA"/>
</dbReference>
<feature type="compositionally biased region" description="Low complexity" evidence="7">
    <location>
        <begin position="210"/>
        <end position="223"/>
    </location>
</feature>
<dbReference type="SUPFAM" id="SSF56112">
    <property type="entry name" value="Protein kinase-like (PK-like)"/>
    <property type="match status" value="1"/>
</dbReference>
<feature type="region of interest" description="Disordered" evidence="7">
    <location>
        <begin position="134"/>
        <end position="158"/>
    </location>
</feature>
<evidence type="ECO:0000256" key="5">
    <source>
        <dbReference type="ARBA" id="ARBA00022840"/>
    </source>
</evidence>
<dbReference type="PROSITE" id="PS50011">
    <property type="entry name" value="PROTEIN_KINASE_DOM"/>
    <property type="match status" value="1"/>
</dbReference>
<dbReference type="Proteomes" id="UP000054937">
    <property type="component" value="Unassembled WGS sequence"/>
</dbReference>
<dbReference type="InterPro" id="IPR000719">
    <property type="entry name" value="Prot_kinase_dom"/>
</dbReference>
<dbReference type="GO" id="GO:0004674">
    <property type="term" value="F:protein serine/threonine kinase activity"/>
    <property type="evidence" value="ECO:0007669"/>
    <property type="project" value="UniProtKB-KW"/>
</dbReference>
<evidence type="ECO:0000256" key="6">
    <source>
        <dbReference type="SAM" id="Coils"/>
    </source>
</evidence>
<dbReference type="Gene3D" id="1.10.510.10">
    <property type="entry name" value="Transferase(Phosphotransferase) domain 1"/>
    <property type="match status" value="1"/>
</dbReference>
<dbReference type="Pfam" id="PF00069">
    <property type="entry name" value="Pkinase"/>
    <property type="match status" value="1"/>
</dbReference>
<feature type="compositionally biased region" description="Polar residues" evidence="7">
    <location>
        <begin position="134"/>
        <end position="146"/>
    </location>
</feature>
<feature type="domain" description="Protein kinase" evidence="8">
    <location>
        <begin position="312"/>
        <end position="701"/>
    </location>
</feature>
<feature type="coiled-coil region" evidence="6">
    <location>
        <begin position="624"/>
        <end position="671"/>
    </location>
</feature>
<evidence type="ECO:0000313" key="10">
    <source>
        <dbReference type="Proteomes" id="UP000054937"/>
    </source>
</evidence>
<dbReference type="PANTHER" id="PTHR24058">
    <property type="entry name" value="DUAL SPECIFICITY PROTEIN KINASE"/>
    <property type="match status" value="1"/>
</dbReference>
<dbReference type="AlphaFoldDB" id="A0A0V0QP36"/>
<comment type="caution">
    <text evidence="9">The sequence shown here is derived from an EMBL/GenBank/DDBJ whole genome shotgun (WGS) entry which is preliminary data.</text>
</comment>
<keyword evidence="2" id="KW-0808">Transferase</keyword>
<evidence type="ECO:0000313" key="9">
    <source>
        <dbReference type="EMBL" id="KRX03932.1"/>
    </source>
</evidence>